<dbReference type="PANTHER" id="PTHR12357:SF89">
    <property type="entry name" value="YTH DOMAIN-CONTAINING FAMILY PROTEIN"/>
    <property type="match status" value="1"/>
</dbReference>
<dbReference type="Pfam" id="PF04146">
    <property type="entry name" value="YTH"/>
    <property type="match status" value="1"/>
</dbReference>
<dbReference type="Gene3D" id="3.10.590.10">
    <property type="entry name" value="ph1033 like domains"/>
    <property type="match status" value="1"/>
</dbReference>
<dbReference type="InterPro" id="IPR007275">
    <property type="entry name" value="YTH_domain"/>
</dbReference>
<evidence type="ECO:0000259" key="2">
    <source>
        <dbReference type="PROSITE" id="PS50882"/>
    </source>
</evidence>
<dbReference type="GO" id="GO:0003729">
    <property type="term" value="F:mRNA binding"/>
    <property type="evidence" value="ECO:0007669"/>
    <property type="project" value="TreeGrafter"/>
</dbReference>
<dbReference type="AlphaFoldDB" id="A0A066VX01"/>
<evidence type="ECO:0000313" key="4">
    <source>
        <dbReference type="Proteomes" id="UP000027361"/>
    </source>
</evidence>
<proteinExistence type="predicted"/>
<reference evidence="3 4" key="1">
    <citation type="submission" date="2014-05" db="EMBL/GenBank/DDBJ databases">
        <title>Draft genome sequence of a rare smut relative, Tilletiaria anomala UBC 951.</title>
        <authorList>
            <consortium name="DOE Joint Genome Institute"/>
            <person name="Toome M."/>
            <person name="Kuo A."/>
            <person name="Henrissat B."/>
            <person name="Lipzen A."/>
            <person name="Tritt A."/>
            <person name="Yoshinaga Y."/>
            <person name="Zane M."/>
            <person name="Barry K."/>
            <person name="Grigoriev I.V."/>
            <person name="Spatafora J.W."/>
            <person name="Aimea M.C."/>
        </authorList>
    </citation>
    <scope>NUCLEOTIDE SEQUENCE [LARGE SCALE GENOMIC DNA]</scope>
    <source>
        <strain evidence="3 4">UBC 951</strain>
    </source>
</reference>
<dbReference type="InParanoid" id="A0A066VX01"/>
<evidence type="ECO:0000313" key="3">
    <source>
        <dbReference type="EMBL" id="KDN43319.1"/>
    </source>
</evidence>
<comment type="caution">
    <text evidence="3">The sequence shown here is derived from an EMBL/GenBank/DDBJ whole genome shotgun (WGS) entry which is preliminary data.</text>
</comment>
<dbReference type="GeneID" id="25262531"/>
<dbReference type="CDD" id="cd21134">
    <property type="entry name" value="YTH"/>
    <property type="match status" value="1"/>
</dbReference>
<organism evidence="3 4">
    <name type="scientific">Tilletiaria anomala (strain ATCC 24038 / CBS 436.72 / UBC 951)</name>
    <dbReference type="NCBI Taxonomy" id="1037660"/>
    <lineage>
        <taxon>Eukaryota</taxon>
        <taxon>Fungi</taxon>
        <taxon>Dikarya</taxon>
        <taxon>Basidiomycota</taxon>
        <taxon>Ustilaginomycotina</taxon>
        <taxon>Exobasidiomycetes</taxon>
        <taxon>Georgefischeriales</taxon>
        <taxon>Tilletiariaceae</taxon>
        <taxon>Tilletiaria</taxon>
    </lineage>
</organism>
<feature type="region of interest" description="Disordered" evidence="1">
    <location>
        <begin position="219"/>
        <end position="247"/>
    </location>
</feature>
<gene>
    <name evidence="3" type="ORF">K437DRAFT_225669</name>
</gene>
<evidence type="ECO:0000256" key="1">
    <source>
        <dbReference type="SAM" id="MobiDB-lite"/>
    </source>
</evidence>
<dbReference type="InterPro" id="IPR045168">
    <property type="entry name" value="YTH_prot"/>
</dbReference>
<accession>A0A066VX01</accession>
<sequence>MEANRLVAERHFNPVDFPYLCPPPGARFFVIKSFTEDDVHKSLKHEIWASTEKGNARLDRAFRETKNLPAAPASVASADGAAGQGPPIYLFYSVNASGHFCGMAEMLSPLDYNTTSNVWAQENKWKGIFKVRWIYVKDLPNNQLRHLRLTNTTEQKPVTQSRDTQELPSNVGQEMLRIMAEFPAKTSLLQDFAFYEMQSHQNEAQKKAATAAAAAAAGSVGQPTGTPGLPHPASGMMSAPPPHVLLPMPTSSPMPFYQQATPFFGSDPAASLRYQQQLQNLFLNRPPQYQTQLPQQPFLQQQRQRGSQPYIPSPQPSPGFPHA</sequence>
<feature type="region of interest" description="Disordered" evidence="1">
    <location>
        <begin position="283"/>
        <end position="323"/>
    </location>
</feature>
<dbReference type="Proteomes" id="UP000027361">
    <property type="component" value="Unassembled WGS sequence"/>
</dbReference>
<dbReference type="GO" id="GO:1990247">
    <property type="term" value="F:N6-methyladenosine-containing RNA reader activity"/>
    <property type="evidence" value="ECO:0007669"/>
    <property type="project" value="TreeGrafter"/>
</dbReference>
<feature type="compositionally biased region" description="Low complexity" evidence="1">
    <location>
        <begin position="285"/>
        <end position="310"/>
    </location>
</feature>
<protein>
    <submittedName>
        <fullName evidence="3">YTH-domain-containing protein</fullName>
    </submittedName>
</protein>
<dbReference type="GO" id="GO:0005737">
    <property type="term" value="C:cytoplasm"/>
    <property type="evidence" value="ECO:0007669"/>
    <property type="project" value="TreeGrafter"/>
</dbReference>
<dbReference type="EMBL" id="JMSN01000062">
    <property type="protein sequence ID" value="KDN43319.1"/>
    <property type="molecule type" value="Genomic_DNA"/>
</dbReference>
<dbReference type="RefSeq" id="XP_013242338.1">
    <property type="nucleotide sequence ID" value="XM_013386884.1"/>
</dbReference>
<name>A0A066VX01_TILAU</name>
<dbReference type="HOGENOM" id="CLU_861025_0_0_1"/>
<dbReference type="PANTHER" id="PTHR12357">
    <property type="entry name" value="YTH YT521-B HOMOLOGY DOMAIN-CONTAINING"/>
    <property type="match status" value="1"/>
</dbReference>
<feature type="domain" description="YTH" evidence="2">
    <location>
        <begin position="26"/>
        <end position="179"/>
    </location>
</feature>
<dbReference type="PROSITE" id="PS50882">
    <property type="entry name" value="YTH"/>
    <property type="match status" value="1"/>
</dbReference>
<feature type="compositionally biased region" description="Pro residues" evidence="1">
    <location>
        <begin position="311"/>
        <end position="323"/>
    </location>
</feature>
<dbReference type="GO" id="GO:0061157">
    <property type="term" value="P:mRNA destabilization"/>
    <property type="evidence" value="ECO:0007669"/>
    <property type="project" value="TreeGrafter"/>
</dbReference>
<dbReference type="STRING" id="1037660.A0A066VX01"/>
<keyword evidence="4" id="KW-1185">Reference proteome</keyword>
<dbReference type="OrthoDB" id="306690at2759"/>